<evidence type="ECO:0000256" key="1">
    <source>
        <dbReference type="ARBA" id="ARBA00006525"/>
    </source>
</evidence>
<dbReference type="Proteomes" id="UP000217103">
    <property type="component" value="Unassembled WGS sequence"/>
</dbReference>
<gene>
    <name evidence="4" type="ORF">SAMN04489764_2868</name>
</gene>
<keyword evidence="5" id="KW-1185">Reference proteome</keyword>
<feature type="compositionally biased region" description="Basic and acidic residues" evidence="2">
    <location>
        <begin position="56"/>
        <end position="68"/>
    </location>
</feature>
<dbReference type="AlphaFoldDB" id="A0A1H1F9W4"/>
<accession>A0A1H1F9W4</accession>
<dbReference type="PANTHER" id="PTHR43022">
    <property type="entry name" value="PROTEIN SMF"/>
    <property type="match status" value="1"/>
</dbReference>
<sequence>MSSAREKSPATSAPPVPGGAAGKGDADGAPPSSAEPAAGTFQPAAPDDQNGRAAGKHVDGSPDGERPGAARSPGMDASTTLDRNGSITSAGSPRREARNGSGAPADPGVDAPTAVDPERLARVALMRAADCGDPFMGRLVESCGPVEALQRIRSGDSARRVLRGVTRPDADDPEEGACHGSGTYGAFDGRARHDRGGRTHRDHDHHDRALPDPALRDRVRYERVFEQRLSAWRARLLAADPEGDLAAGEAYGARLVLPGDVEWPTQLDDLGETRPLGLWVHGSADLRFSCLRSVAVVGARAATAYGAHVATTIGAELSGSGWTIVSGGAYGVDGAAHRGALAGDSPTIAVLACGIDFCYPKGHHDLFAVVRENGALVSECPPGTHPTRGRFLIRNRLIAALSRGTLVVEAAVRSGAMNTANHALALRRHLGAVPGPVTSETSQGCHLLLRQGKAVCVTGADEMIELVGEIGGDLAPERRGPVVPRDALSPAARAVLDAVPARGGAETATIAIAAGVDITTALSCLGSLAAAGYVQRCPRGWRTRPQP</sequence>
<dbReference type="GO" id="GO:0009294">
    <property type="term" value="P:DNA-mediated transformation"/>
    <property type="evidence" value="ECO:0007669"/>
    <property type="project" value="InterPro"/>
</dbReference>
<name>A0A1H1F9W4_9ACTN</name>
<dbReference type="PANTHER" id="PTHR43022:SF1">
    <property type="entry name" value="PROTEIN SMF"/>
    <property type="match status" value="1"/>
</dbReference>
<evidence type="ECO:0000313" key="5">
    <source>
        <dbReference type="Proteomes" id="UP000217103"/>
    </source>
</evidence>
<evidence type="ECO:0000256" key="2">
    <source>
        <dbReference type="SAM" id="MobiDB-lite"/>
    </source>
</evidence>
<comment type="similarity">
    <text evidence="1">Belongs to the DprA/Smf family.</text>
</comment>
<dbReference type="SUPFAM" id="SSF102405">
    <property type="entry name" value="MCP/YpsA-like"/>
    <property type="match status" value="1"/>
</dbReference>
<feature type="compositionally biased region" description="Basic and acidic residues" evidence="2">
    <location>
        <begin position="189"/>
        <end position="210"/>
    </location>
</feature>
<feature type="compositionally biased region" description="Polar residues" evidence="2">
    <location>
        <begin position="77"/>
        <end position="91"/>
    </location>
</feature>
<evidence type="ECO:0000313" key="4">
    <source>
        <dbReference type="EMBL" id="SDQ97697.1"/>
    </source>
</evidence>
<proteinExistence type="inferred from homology"/>
<reference evidence="4 5" key="1">
    <citation type="submission" date="2016-10" db="EMBL/GenBank/DDBJ databases">
        <authorList>
            <person name="de Groot N.N."/>
        </authorList>
    </citation>
    <scope>NUCLEOTIDE SEQUENCE [LARGE SCALE GENOMIC DNA]</scope>
    <source>
        <strain evidence="4 5">DSM 43794</strain>
    </source>
</reference>
<dbReference type="InterPro" id="IPR003488">
    <property type="entry name" value="DprA"/>
</dbReference>
<dbReference type="Pfam" id="PF02481">
    <property type="entry name" value="DNA_processg_A"/>
    <property type="match status" value="1"/>
</dbReference>
<dbReference type="InterPro" id="IPR057666">
    <property type="entry name" value="DrpA_SLOG"/>
</dbReference>
<dbReference type="Gene3D" id="3.40.50.450">
    <property type="match status" value="1"/>
</dbReference>
<feature type="compositionally biased region" description="Low complexity" evidence="2">
    <location>
        <begin position="27"/>
        <end position="39"/>
    </location>
</feature>
<dbReference type="RefSeq" id="WP_242659283.1">
    <property type="nucleotide sequence ID" value="NZ_FNKK01000002.1"/>
</dbReference>
<dbReference type="STRING" id="35622.SAMN04489764_2868"/>
<feature type="domain" description="Smf/DprA SLOG" evidence="3">
    <location>
        <begin position="255"/>
        <end position="466"/>
    </location>
</feature>
<organism evidence="4 5">
    <name type="scientific">Thermostaphylospora chromogena</name>
    <dbReference type="NCBI Taxonomy" id="35622"/>
    <lineage>
        <taxon>Bacteria</taxon>
        <taxon>Bacillati</taxon>
        <taxon>Actinomycetota</taxon>
        <taxon>Actinomycetes</taxon>
        <taxon>Streptosporangiales</taxon>
        <taxon>Thermomonosporaceae</taxon>
        <taxon>Thermostaphylospora</taxon>
    </lineage>
</organism>
<dbReference type="EMBL" id="FNKK01000002">
    <property type="protein sequence ID" value="SDQ97697.1"/>
    <property type="molecule type" value="Genomic_DNA"/>
</dbReference>
<evidence type="ECO:0000259" key="3">
    <source>
        <dbReference type="Pfam" id="PF02481"/>
    </source>
</evidence>
<feature type="region of interest" description="Disordered" evidence="2">
    <location>
        <begin position="166"/>
        <end position="210"/>
    </location>
</feature>
<feature type="region of interest" description="Disordered" evidence="2">
    <location>
        <begin position="1"/>
        <end position="113"/>
    </location>
</feature>
<protein>
    <submittedName>
        <fullName evidence="4">DNA processing protein</fullName>
    </submittedName>
</protein>
<dbReference type="NCBIfam" id="TIGR00732">
    <property type="entry name" value="dprA"/>
    <property type="match status" value="1"/>
</dbReference>